<feature type="transmembrane region" description="Helical" evidence="2">
    <location>
        <begin position="252"/>
        <end position="280"/>
    </location>
</feature>
<dbReference type="GO" id="GO:0003755">
    <property type="term" value="F:peptidyl-prolyl cis-trans isomerase activity"/>
    <property type="evidence" value="ECO:0007669"/>
    <property type="project" value="InterPro"/>
</dbReference>
<keyword evidence="2" id="KW-0472">Membrane</keyword>
<organism evidence="3 4">
    <name type="scientific">Tetradesmus obliquus</name>
    <name type="common">Green alga</name>
    <name type="synonym">Acutodesmus obliquus</name>
    <dbReference type="NCBI Taxonomy" id="3088"/>
    <lineage>
        <taxon>Eukaryota</taxon>
        <taxon>Viridiplantae</taxon>
        <taxon>Chlorophyta</taxon>
        <taxon>core chlorophytes</taxon>
        <taxon>Chlorophyceae</taxon>
        <taxon>CS clade</taxon>
        <taxon>Sphaeropleales</taxon>
        <taxon>Scenedesmaceae</taxon>
        <taxon>Tetradesmus</taxon>
    </lineage>
</organism>
<dbReference type="EMBL" id="FNXT01001043">
    <property type="protein sequence ID" value="SZX71280.1"/>
    <property type="molecule type" value="Genomic_DNA"/>
</dbReference>
<keyword evidence="4" id="KW-1185">Reference proteome</keyword>
<keyword evidence="2" id="KW-0812">Transmembrane</keyword>
<accession>A0A383W234</accession>
<gene>
    <name evidence="3" type="ORF">BQ4739_LOCUS11414</name>
</gene>
<evidence type="ECO:0000313" key="3">
    <source>
        <dbReference type="EMBL" id="SZX71280.1"/>
    </source>
</evidence>
<dbReference type="AlphaFoldDB" id="A0A383W234"/>
<dbReference type="Gene3D" id="3.10.50.40">
    <property type="match status" value="1"/>
</dbReference>
<keyword evidence="2" id="KW-1133">Transmembrane helix</keyword>
<sequence length="568" mass="58610">MKLAQQQGRSSPCTPCSRGSSSNRPMHRPVPGLQQQARMQHTSSRPLPQPPAAAAADLTASALPYISPRGPKLHSRRMQGSPMDGLWGAASAALLRLELAAAAAVDRHARYGPLVASGLAGVAAGMGIDAFTLLQYGLPGYFQDLLLAAFGAWDTTLWAVALTAAALPVTAWAVRCWWAASMQLLGGEGGAVQQVQQMIEQQDQQASSSSSSSNSGGSAWVAGVVGIARALLISSAVGSFSSALSSSSSSVVTAVVAALSGVVAAAAAAAPVALQLVHWSSSKRSPSNQAVAVQLLVLEAAWTAAMVGVAPLLNFAAAAGIAATLLSLHKQVVAPRLLQYQAAAGDRFQAHISLKLSGSAVAFDTTISAEPVSLVAAQRSSEHAQNWKQLGSDDFWEKLAAQQDADAPPAAAAGEAGAATPTAAAAATAQLRSIAQGVKGWLGTPAARWEPLLPFVADAACSMFVGETRSVQLLNPKAGGYWNPSFSWWQPTADVMAKFRGQMPAPGDVFLHPMPAPGDVFLYPVSEGAYVPTRVAAIGEKYVELDANYGVTGAALQLEVTLVALQKQ</sequence>
<evidence type="ECO:0000313" key="4">
    <source>
        <dbReference type="Proteomes" id="UP000256970"/>
    </source>
</evidence>
<dbReference type="Proteomes" id="UP000256970">
    <property type="component" value="Unassembled WGS sequence"/>
</dbReference>
<evidence type="ECO:0000256" key="2">
    <source>
        <dbReference type="SAM" id="Phobius"/>
    </source>
</evidence>
<proteinExistence type="predicted"/>
<evidence type="ECO:0000256" key="1">
    <source>
        <dbReference type="SAM" id="MobiDB-lite"/>
    </source>
</evidence>
<feature type="transmembrane region" description="Helical" evidence="2">
    <location>
        <begin position="300"/>
        <end position="328"/>
    </location>
</feature>
<reference evidence="3 4" key="1">
    <citation type="submission" date="2016-10" db="EMBL/GenBank/DDBJ databases">
        <authorList>
            <person name="Cai Z."/>
        </authorList>
    </citation>
    <scope>NUCLEOTIDE SEQUENCE [LARGE SCALE GENOMIC DNA]</scope>
</reference>
<protein>
    <submittedName>
        <fullName evidence="3">Uncharacterized protein</fullName>
    </submittedName>
</protein>
<dbReference type="InterPro" id="IPR046357">
    <property type="entry name" value="PPIase_dom_sf"/>
</dbReference>
<name>A0A383W234_TETOB</name>
<feature type="region of interest" description="Disordered" evidence="1">
    <location>
        <begin position="1"/>
        <end position="53"/>
    </location>
</feature>
<feature type="compositionally biased region" description="Polar residues" evidence="1">
    <location>
        <begin position="33"/>
        <end position="45"/>
    </location>
</feature>
<feature type="transmembrane region" description="Helical" evidence="2">
    <location>
        <begin position="111"/>
        <end position="134"/>
    </location>
</feature>
<feature type="transmembrane region" description="Helical" evidence="2">
    <location>
        <begin position="146"/>
        <end position="174"/>
    </location>
</feature>
<feature type="compositionally biased region" description="Polar residues" evidence="1">
    <location>
        <begin position="1"/>
        <end position="24"/>
    </location>
</feature>
<feature type="transmembrane region" description="Helical" evidence="2">
    <location>
        <begin position="219"/>
        <end position="240"/>
    </location>
</feature>